<dbReference type="Pfam" id="PF13673">
    <property type="entry name" value="Acetyltransf_10"/>
    <property type="match status" value="1"/>
</dbReference>
<organism evidence="2 3">
    <name type="scientific">Pedobacter caeni</name>
    <dbReference type="NCBI Taxonomy" id="288992"/>
    <lineage>
        <taxon>Bacteria</taxon>
        <taxon>Pseudomonadati</taxon>
        <taxon>Bacteroidota</taxon>
        <taxon>Sphingobacteriia</taxon>
        <taxon>Sphingobacteriales</taxon>
        <taxon>Sphingobacteriaceae</taxon>
        <taxon>Pedobacter</taxon>
    </lineage>
</organism>
<dbReference type="STRING" id="288992.SAMN04488522_101964"/>
<dbReference type="Proteomes" id="UP000184287">
    <property type="component" value="Unassembled WGS sequence"/>
</dbReference>
<dbReference type="RefSeq" id="WP_073228054.1">
    <property type="nucleotide sequence ID" value="NZ_FQUQ01000001.1"/>
</dbReference>
<reference evidence="3" key="1">
    <citation type="submission" date="2016-11" db="EMBL/GenBank/DDBJ databases">
        <authorList>
            <person name="Varghese N."/>
            <person name="Submissions S."/>
        </authorList>
    </citation>
    <scope>NUCLEOTIDE SEQUENCE [LARGE SCALE GENOMIC DNA]</scope>
    <source>
        <strain evidence="3">DSM 16990</strain>
    </source>
</reference>
<evidence type="ECO:0000313" key="3">
    <source>
        <dbReference type="Proteomes" id="UP000184287"/>
    </source>
</evidence>
<dbReference type="AlphaFoldDB" id="A0A1M4VNL7"/>
<evidence type="ECO:0000313" key="2">
    <source>
        <dbReference type="EMBL" id="SHE70402.1"/>
    </source>
</evidence>
<dbReference type="EMBL" id="FQUQ01000001">
    <property type="protein sequence ID" value="SHE70402.1"/>
    <property type="molecule type" value="Genomic_DNA"/>
</dbReference>
<protein>
    <submittedName>
        <fullName evidence="2">Acetyltransferase (GNAT) domain-containing protein</fullName>
    </submittedName>
</protein>
<dbReference type="PROSITE" id="PS51186">
    <property type="entry name" value="GNAT"/>
    <property type="match status" value="1"/>
</dbReference>
<dbReference type="InterPro" id="IPR016181">
    <property type="entry name" value="Acyl_CoA_acyltransferase"/>
</dbReference>
<dbReference type="InterPro" id="IPR000182">
    <property type="entry name" value="GNAT_dom"/>
</dbReference>
<keyword evidence="3" id="KW-1185">Reference proteome</keyword>
<feature type="domain" description="N-acetyltransferase" evidence="1">
    <location>
        <begin position="4"/>
        <end position="133"/>
    </location>
</feature>
<dbReference type="SUPFAM" id="SSF55729">
    <property type="entry name" value="Acyl-CoA N-acyltransferases (Nat)"/>
    <property type="match status" value="1"/>
</dbReference>
<gene>
    <name evidence="2" type="ORF">SAMN04488522_101964</name>
</gene>
<dbReference type="Gene3D" id="3.40.630.30">
    <property type="match status" value="1"/>
</dbReference>
<dbReference type="OrthoDB" id="9775804at2"/>
<dbReference type="PANTHER" id="PTHR43233:SF1">
    <property type="entry name" value="FAMILY N-ACETYLTRANSFERASE, PUTATIVE (AFU_ORTHOLOGUE AFUA_6G03350)-RELATED"/>
    <property type="match status" value="1"/>
</dbReference>
<evidence type="ECO:0000259" key="1">
    <source>
        <dbReference type="PROSITE" id="PS51186"/>
    </source>
</evidence>
<proteinExistence type="predicted"/>
<dbReference type="PANTHER" id="PTHR43233">
    <property type="entry name" value="FAMILY N-ACETYLTRANSFERASE, PUTATIVE (AFU_ORTHOLOGUE AFUA_6G03350)-RELATED"/>
    <property type="match status" value="1"/>
</dbReference>
<dbReference type="GO" id="GO:0016747">
    <property type="term" value="F:acyltransferase activity, transferring groups other than amino-acyl groups"/>
    <property type="evidence" value="ECO:0007669"/>
    <property type="project" value="InterPro"/>
</dbReference>
<dbReference type="InterPro" id="IPR053144">
    <property type="entry name" value="Acetyltransferase_Butenolide"/>
</dbReference>
<name>A0A1M4VNL7_9SPHI</name>
<dbReference type="CDD" id="cd04301">
    <property type="entry name" value="NAT_SF"/>
    <property type="match status" value="1"/>
</dbReference>
<accession>A0A1M4VNL7</accession>
<sequence length="133" mass="14789">MRNITYKTNLCPDTAAIIALYVSSGLSRPTGDFERIHKMYENSNVIVSAWDGDNLVGIARSITDFCYSCYLSDLAVHLDYQKSGIGKELVALTKECIGQESMLLLLSAPTAMSYYPKIGMEHLDNAFLIRRAV</sequence>
<keyword evidence="2" id="KW-0808">Transferase</keyword>